<organism evidence="2 3">
    <name type="scientific">Rosa chinensis</name>
    <name type="common">China rose</name>
    <dbReference type="NCBI Taxonomy" id="74649"/>
    <lineage>
        <taxon>Eukaryota</taxon>
        <taxon>Viridiplantae</taxon>
        <taxon>Streptophyta</taxon>
        <taxon>Embryophyta</taxon>
        <taxon>Tracheophyta</taxon>
        <taxon>Spermatophyta</taxon>
        <taxon>Magnoliopsida</taxon>
        <taxon>eudicotyledons</taxon>
        <taxon>Gunneridae</taxon>
        <taxon>Pentapetalae</taxon>
        <taxon>rosids</taxon>
        <taxon>fabids</taxon>
        <taxon>Rosales</taxon>
        <taxon>Rosaceae</taxon>
        <taxon>Rosoideae</taxon>
        <taxon>Rosoideae incertae sedis</taxon>
        <taxon>Rosa</taxon>
    </lineage>
</organism>
<dbReference type="EMBL" id="PDCK01000044">
    <property type="protein sequence ID" value="PRQ22093.1"/>
    <property type="molecule type" value="Genomic_DNA"/>
</dbReference>
<reference evidence="2 3" key="1">
    <citation type="journal article" date="2018" name="Nat. Genet.">
        <title>The Rosa genome provides new insights in the design of modern roses.</title>
        <authorList>
            <person name="Bendahmane M."/>
        </authorList>
    </citation>
    <scope>NUCLEOTIDE SEQUENCE [LARGE SCALE GENOMIC DNA]</scope>
    <source>
        <strain evidence="3">cv. Old Blush</strain>
    </source>
</reference>
<feature type="region of interest" description="Disordered" evidence="1">
    <location>
        <begin position="88"/>
        <end position="154"/>
    </location>
</feature>
<evidence type="ECO:0000313" key="3">
    <source>
        <dbReference type="Proteomes" id="UP000238479"/>
    </source>
</evidence>
<sequence>MMADIQVESIDVEADVELVIEDLAGGVDMGSGVGGELHLGVVSNGSVFHAVGEPEELADAIDGVKRQHVGVVVVADVEDSAVSVDFAARGDQVGGGGSGGDDDGGGARNGRVGCAGVGEGGLKGEKEKKKDLIHGESAEGSRKREYESNTVSIC</sequence>
<protein>
    <submittedName>
        <fullName evidence="2">Uncharacterized protein</fullName>
    </submittedName>
</protein>
<gene>
    <name evidence="2" type="ORF">RchiOBHm_Chr6g0246481</name>
</gene>
<accession>A0A2P6PJI5</accession>
<dbReference type="Proteomes" id="UP000238479">
    <property type="component" value="Chromosome 6"/>
</dbReference>
<keyword evidence="3" id="KW-1185">Reference proteome</keyword>
<dbReference type="Gramene" id="PRQ22093">
    <property type="protein sequence ID" value="PRQ22093"/>
    <property type="gene ID" value="RchiOBHm_Chr6g0246481"/>
</dbReference>
<evidence type="ECO:0000256" key="1">
    <source>
        <dbReference type="SAM" id="MobiDB-lite"/>
    </source>
</evidence>
<comment type="caution">
    <text evidence="2">The sequence shown here is derived from an EMBL/GenBank/DDBJ whole genome shotgun (WGS) entry which is preliminary data.</text>
</comment>
<dbReference type="AlphaFoldDB" id="A0A2P6PJI5"/>
<name>A0A2P6PJI5_ROSCH</name>
<evidence type="ECO:0000313" key="2">
    <source>
        <dbReference type="EMBL" id="PRQ22093.1"/>
    </source>
</evidence>
<feature type="compositionally biased region" description="Basic and acidic residues" evidence="1">
    <location>
        <begin position="122"/>
        <end position="147"/>
    </location>
</feature>
<proteinExistence type="predicted"/>